<comment type="caution">
    <text evidence="2">The sequence shown here is derived from an EMBL/GenBank/DDBJ whole genome shotgun (WGS) entry which is preliminary data.</text>
</comment>
<dbReference type="PROSITE" id="PS51257">
    <property type="entry name" value="PROKAR_LIPOPROTEIN"/>
    <property type="match status" value="1"/>
</dbReference>
<sequence length="87" mass="9053">MRCRWNGGLSLERRTCTATMAATAVAPTLTLGCLVVELLLSMLVLMLMAYSSSKTQPQSSIRSCSEHMSDGAATVGCSQPALGPSSG</sequence>
<name>A0A699Z7K6_HAELA</name>
<feature type="non-terminal residue" evidence="2">
    <location>
        <position position="1"/>
    </location>
</feature>
<keyword evidence="3" id="KW-1185">Reference proteome</keyword>
<keyword evidence="1" id="KW-1133">Transmembrane helix</keyword>
<gene>
    <name evidence="2" type="ORF">HaLaN_14878</name>
</gene>
<protein>
    <submittedName>
        <fullName evidence="2">Uncharacterized protein</fullName>
    </submittedName>
</protein>
<accession>A0A699Z7K6</accession>
<evidence type="ECO:0000256" key="1">
    <source>
        <dbReference type="SAM" id="Phobius"/>
    </source>
</evidence>
<reference evidence="2 3" key="1">
    <citation type="submission" date="2020-02" db="EMBL/GenBank/DDBJ databases">
        <title>Draft genome sequence of Haematococcus lacustris strain NIES-144.</title>
        <authorList>
            <person name="Morimoto D."/>
            <person name="Nakagawa S."/>
            <person name="Yoshida T."/>
            <person name="Sawayama S."/>
        </authorList>
    </citation>
    <scope>NUCLEOTIDE SEQUENCE [LARGE SCALE GENOMIC DNA]</scope>
    <source>
        <strain evidence="2 3">NIES-144</strain>
    </source>
</reference>
<feature type="non-terminal residue" evidence="2">
    <location>
        <position position="87"/>
    </location>
</feature>
<dbReference type="EMBL" id="BLLF01001252">
    <property type="protein sequence ID" value="GFH18131.1"/>
    <property type="molecule type" value="Genomic_DNA"/>
</dbReference>
<keyword evidence="1" id="KW-0472">Membrane</keyword>
<proteinExistence type="predicted"/>
<organism evidence="2 3">
    <name type="scientific">Haematococcus lacustris</name>
    <name type="common">Green alga</name>
    <name type="synonym">Haematococcus pluvialis</name>
    <dbReference type="NCBI Taxonomy" id="44745"/>
    <lineage>
        <taxon>Eukaryota</taxon>
        <taxon>Viridiplantae</taxon>
        <taxon>Chlorophyta</taxon>
        <taxon>core chlorophytes</taxon>
        <taxon>Chlorophyceae</taxon>
        <taxon>CS clade</taxon>
        <taxon>Chlamydomonadales</taxon>
        <taxon>Haematococcaceae</taxon>
        <taxon>Haematococcus</taxon>
    </lineage>
</organism>
<keyword evidence="1" id="KW-0812">Transmembrane</keyword>
<evidence type="ECO:0000313" key="2">
    <source>
        <dbReference type="EMBL" id="GFH18131.1"/>
    </source>
</evidence>
<feature type="transmembrane region" description="Helical" evidence="1">
    <location>
        <begin position="29"/>
        <end position="50"/>
    </location>
</feature>
<evidence type="ECO:0000313" key="3">
    <source>
        <dbReference type="Proteomes" id="UP000485058"/>
    </source>
</evidence>
<dbReference type="Proteomes" id="UP000485058">
    <property type="component" value="Unassembled WGS sequence"/>
</dbReference>
<dbReference type="AlphaFoldDB" id="A0A699Z7K6"/>